<dbReference type="WBParaSite" id="ACRNAN_scaffold5842.g23275.t1">
    <property type="protein sequence ID" value="ACRNAN_scaffold5842.g23275.t1"/>
    <property type="gene ID" value="ACRNAN_scaffold5842.g23275"/>
</dbReference>
<dbReference type="PROSITE" id="PS50041">
    <property type="entry name" value="C_TYPE_LECTIN_2"/>
    <property type="match status" value="1"/>
</dbReference>
<dbReference type="SMART" id="SM00034">
    <property type="entry name" value="CLECT"/>
    <property type="match status" value="1"/>
</dbReference>
<dbReference type="PANTHER" id="PTHR22803">
    <property type="entry name" value="MANNOSE, PHOSPHOLIPASE, LECTIN RECEPTOR RELATED"/>
    <property type="match status" value="1"/>
</dbReference>
<dbReference type="InterPro" id="IPR050111">
    <property type="entry name" value="C-type_lectin/snaclec_domain"/>
</dbReference>
<dbReference type="AlphaFoldDB" id="A0A914E5A4"/>
<dbReference type="InterPro" id="IPR016186">
    <property type="entry name" value="C-type_lectin-like/link_sf"/>
</dbReference>
<proteinExistence type="predicted"/>
<dbReference type="CDD" id="cd00037">
    <property type="entry name" value="CLECT"/>
    <property type="match status" value="1"/>
</dbReference>
<evidence type="ECO:0000313" key="3">
    <source>
        <dbReference type="WBParaSite" id="ACRNAN_scaffold5842.g23275.t1"/>
    </source>
</evidence>
<evidence type="ECO:0000259" key="1">
    <source>
        <dbReference type="PROSITE" id="PS50041"/>
    </source>
</evidence>
<dbReference type="InterPro" id="IPR016187">
    <property type="entry name" value="CTDL_fold"/>
</dbReference>
<dbReference type="SUPFAM" id="SSF56436">
    <property type="entry name" value="C-type lectin-like"/>
    <property type="match status" value="1"/>
</dbReference>
<accession>A0A914E5A4</accession>
<dbReference type="Gene3D" id="3.10.100.10">
    <property type="entry name" value="Mannose-Binding Protein A, subunit A"/>
    <property type="match status" value="1"/>
</dbReference>
<protein>
    <submittedName>
        <fullName evidence="3">C-type lectin domain-containing protein</fullName>
    </submittedName>
</protein>
<sequence length="195" mass="21640">MASGQWYSNSCSMEKPYICEMLELSTTSCPTCETCTTPPIPICPTPAPWEPTCPNGFTYYSDTQMCYQILRQMTFNAASTFCQELAPEASLASIHSSDQNTFLANLASTMIAGNGPYFGWIGIHNQGQNKWQWLDGSNVDYTNWAQDEPVDISGYDCGAFYTDAVNEQLTFGYWASQPCNIALRTAICQVPATKY</sequence>
<keyword evidence="2" id="KW-1185">Reference proteome</keyword>
<name>A0A914E5A4_9BILA</name>
<reference evidence="3" key="1">
    <citation type="submission" date="2022-11" db="UniProtKB">
        <authorList>
            <consortium name="WormBaseParasite"/>
        </authorList>
    </citation>
    <scope>IDENTIFICATION</scope>
</reference>
<evidence type="ECO:0000313" key="2">
    <source>
        <dbReference type="Proteomes" id="UP000887540"/>
    </source>
</evidence>
<dbReference type="Pfam" id="PF00059">
    <property type="entry name" value="Lectin_C"/>
    <property type="match status" value="1"/>
</dbReference>
<dbReference type="InterPro" id="IPR001304">
    <property type="entry name" value="C-type_lectin-like"/>
</dbReference>
<dbReference type="Proteomes" id="UP000887540">
    <property type="component" value="Unplaced"/>
</dbReference>
<organism evidence="2 3">
    <name type="scientific">Acrobeloides nanus</name>
    <dbReference type="NCBI Taxonomy" id="290746"/>
    <lineage>
        <taxon>Eukaryota</taxon>
        <taxon>Metazoa</taxon>
        <taxon>Ecdysozoa</taxon>
        <taxon>Nematoda</taxon>
        <taxon>Chromadorea</taxon>
        <taxon>Rhabditida</taxon>
        <taxon>Tylenchina</taxon>
        <taxon>Cephalobomorpha</taxon>
        <taxon>Cephaloboidea</taxon>
        <taxon>Cephalobidae</taxon>
        <taxon>Acrobeloides</taxon>
    </lineage>
</organism>
<feature type="domain" description="C-type lectin" evidence="1">
    <location>
        <begin position="66"/>
        <end position="180"/>
    </location>
</feature>